<dbReference type="PANTHER" id="PTHR24049:SF22">
    <property type="entry name" value="DROSOPHILA CRUMBS HOMOLOG"/>
    <property type="match status" value="1"/>
</dbReference>
<reference evidence="11" key="1">
    <citation type="submission" date="2017-02" db="UniProtKB">
        <authorList>
            <consortium name="WormBaseParasite"/>
        </authorList>
    </citation>
    <scope>IDENTIFICATION</scope>
</reference>
<evidence type="ECO:0000256" key="2">
    <source>
        <dbReference type="ARBA" id="ARBA00022729"/>
    </source>
</evidence>
<feature type="domain" description="EGF-like" evidence="7">
    <location>
        <begin position="10"/>
        <end position="46"/>
    </location>
</feature>
<dbReference type="PROSITE" id="PS01186">
    <property type="entry name" value="EGF_2"/>
    <property type="match status" value="1"/>
</dbReference>
<evidence type="ECO:0000256" key="4">
    <source>
        <dbReference type="ARBA" id="ARBA00023157"/>
    </source>
</evidence>
<dbReference type="PROSITE" id="PS50026">
    <property type="entry name" value="EGF_3"/>
    <property type="match status" value="3"/>
</dbReference>
<organism evidence="9 11">
    <name type="scientific">Dracunculus medinensis</name>
    <name type="common">Guinea worm</name>
    <dbReference type="NCBI Taxonomy" id="318479"/>
    <lineage>
        <taxon>Eukaryota</taxon>
        <taxon>Metazoa</taxon>
        <taxon>Ecdysozoa</taxon>
        <taxon>Nematoda</taxon>
        <taxon>Chromadorea</taxon>
        <taxon>Rhabditida</taxon>
        <taxon>Spirurina</taxon>
        <taxon>Dracunculoidea</taxon>
        <taxon>Dracunculidae</taxon>
        <taxon>Dracunculus</taxon>
    </lineage>
</organism>
<dbReference type="WBParaSite" id="DME_0000721101-mRNA-1">
    <property type="protein sequence ID" value="DME_0000721101-mRNA-1"/>
    <property type="gene ID" value="DME_0000721101"/>
</dbReference>
<dbReference type="GO" id="GO:0005886">
    <property type="term" value="C:plasma membrane"/>
    <property type="evidence" value="ECO:0007669"/>
    <property type="project" value="TreeGrafter"/>
</dbReference>
<reference evidence="8 10" key="2">
    <citation type="submission" date="2018-11" db="EMBL/GenBank/DDBJ databases">
        <authorList>
            <consortium name="Pathogen Informatics"/>
        </authorList>
    </citation>
    <scope>NUCLEOTIDE SEQUENCE [LARGE SCALE GENOMIC DNA]</scope>
</reference>
<keyword evidence="4 5" id="KW-1015">Disulfide bond</keyword>
<keyword evidence="6" id="KW-1133">Transmembrane helix</keyword>
<dbReference type="EMBL" id="UYYG01000028">
    <property type="protein sequence ID" value="VDN51709.1"/>
    <property type="molecule type" value="Genomic_DNA"/>
</dbReference>
<feature type="disulfide bond" evidence="5">
    <location>
        <begin position="13"/>
        <end position="23"/>
    </location>
</feature>
<dbReference type="SUPFAM" id="SSF57196">
    <property type="entry name" value="EGF/Laminin"/>
    <property type="match status" value="2"/>
</dbReference>
<feature type="transmembrane region" description="Helical" evidence="6">
    <location>
        <begin position="166"/>
        <end position="185"/>
    </location>
</feature>
<evidence type="ECO:0000256" key="1">
    <source>
        <dbReference type="ARBA" id="ARBA00022536"/>
    </source>
</evidence>
<dbReference type="SMART" id="SM00179">
    <property type="entry name" value="EGF_CA"/>
    <property type="match status" value="2"/>
</dbReference>
<evidence type="ECO:0000259" key="7">
    <source>
        <dbReference type="PROSITE" id="PS50026"/>
    </source>
</evidence>
<dbReference type="FunFam" id="2.10.25.10:FF:000031">
    <property type="entry name" value="neurogenic locus notch homolog protein 3"/>
    <property type="match status" value="1"/>
</dbReference>
<evidence type="ECO:0000313" key="8">
    <source>
        <dbReference type="EMBL" id="VDN51709.1"/>
    </source>
</evidence>
<dbReference type="PROSITE" id="PS01187">
    <property type="entry name" value="EGF_CA"/>
    <property type="match status" value="1"/>
</dbReference>
<keyword evidence="2" id="KW-0732">Signal</keyword>
<gene>
    <name evidence="8" type="ORF">DME_LOCUS1682</name>
</gene>
<keyword evidence="6" id="KW-0472">Membrane</keyword>
<dbReference type="Gene3D" id="2.10.25.10">
    <property type="entry name" value="Laminin"/>
    <property type="match status" value="3"/>
</dbReference>
<dbReference type="InterPro" id="IPR051022">
    <property type="entry name" value="Notch_Cell-Fate_Det"/>
</dbReference>
<keyword evidence="3" id="KW-0677">Repeat</keyword>
<evidence type="ECO:0000313" key="11">
    <source>
        <dbReference type="WBParaSite" id="DME_0000721101-mRNA-1"/>
    </source>
</evidence>
<evidence type="ECO:0000256" key="3">
    <source>
        <dbReference type="ARBA" id="ARBA00022737"/>
    </source>
</evidence>
<evidence type="ECO:0000256" key="5">
    <source>
        <dbReference type="PROSITE-ProRule" id="PRU00076"/>
    </source>
</evidence>
<keyword evidence="1 5" id="KW-0245">EGF-like domain</keyword>
<evidence type="ECO:0000256" key="6">
    <source>
        <dbReference type="SAM" id="Phobius"/>
    </source>
</evidence>
<name>A0A0N4UI01_DRAME</name>
<dbReference type="AlphaFoldDB" id="A0A0N4UI01"/>
<dbReference type="InterPro" id="IPR001881">
    <property type="entry name" value="EGF-like_Ca-bd_dom"/>
</dbReference>
<feature type="domain" description="EGF-like" evidence="7">
    <location>
        <begin position="121"/>
        <end position="157"/>
    </location>
</feature>
<dbReference type="Proteomes" id="UP000038040">
    <property type="component" value="Unplaced"/>
</dbReference>
<dbReference type="Pfam" id="PF07645">
    <property type="entry name" value="EGF_CA"/>
    <property type="match status" value="1"/>
</dbReference>
<dbReference type="PANTHER" id="PTHR24049">
    <property type="entry name" value="CRUMBS FAMILY MEMBER"/>
    <property type="match status" value="1"/>
</dbReference>
<dbReference type="GO" id="GO:0007157">
    <property type="term" value="P:heterophilic cell-cell adhesion via plasma membrane cell adhesion molecules"/>
    <property type="evidence" value="ECO:0007669"/>
    <property type="project" value="TreeGrafter"/>
</dbReference>
<feature type="domain" description="EGF-like" evidence="7">
    <location>
        <begin position="74"/>
        <end position="119"/>
    </location>
</feature>
<comment type="caution">
    <text evidence="5">Lacks conserved residue(s) required for the propagation of feature annotation.</text>
</comment>
<sequence>MDGYSGILCESICDRSCKNAGQCVIENGISRCICPKGLGYVGEECEDEIIDCTTQGCDPGERCVQNAKGSPICIIDPCSTNPCVNKAICSPTYLKSNSETAEASFTCNCTVGFSGKLCENDIDECESNPCLNAGICKNAVGSFSCICLNGFSGIFKLLRFLSVVDLLSLVVYSSYLHSTLLFFFFF</sequence>
<dbReference type="PROSITE" id="PS00010">
    <property type="entry name" value="ASX_HYDROXYL"/>
    <property type="match status" value="1"/>
</dbReference>
<dbReference type="InterPro" id="IPR018097">
    <property type="entry name" value="EGF_Ca-bd_CS"/>
</dbReference>
<proteinExistence type="predicted"/>
<dbReference type="SMART" id="SM00181">
    <property type="entry name" value="EGF"/>
    <property type="match status" value="3"/>
</dbReference>
<dbReference type="GO" id="GO:0005509">
    <property type="term" value="F:calcium ion binding"/>
    <property type="evidence" value="ECO:0007669"/>
    <property type="project" value="InterPro"/>
</dbReference>
<dbReference type="InterPro" id="IPR000152">
    <property type="entry name" value="EGF-type_Asp/Asn_hydroxyl_site"/>
</dbReference>
<dbReference type="InterPro" id="IPR049883">
    <property type="entry name" value="NOTCH1_EGF-like"/>
</dbReference>
<evidence type="ECO:0000313" key="10">
    <source>
        <dbReference type="Proteomes" id="UP000274756"/>
    </source>
</evidence>
<dbReference type="Proteomes" id="UP000274756">
    <property type="component" value="Unassembled WGS sequence"/>
</dbReference>
<feature type="disulfide bond" evidence="5">
    <location>
        <begin position="109"/>
        <end position="118"/>
    </location>
</feature>
<keyword evidence="10" id="KW-1185">Reference proteome</keyword>
<dbReference type="InterPro" id="IPR000742">
    <property type="entry name" value="EGF"/>
</dbReference>
<keyword evidence="6" id="KW-0812">Transmembrane</keyword>
<dbReference type="GO" id="GO:0032991">
    <property type="term" value="C:protein-containing complex"/>
    <property type="evidence" value="ECO:0007669"/>
    <property type="project" value="TreeGrafter"/>
</dbReference>
<dbReference type="CDD" id="cd00054">
    <property type="entry name" value="EGF_CA"/>
    <property type="match status" value="1"/>
</dbReference>
<dbReference type="GO" id="GO:0045197">
    <property type="term" value="P:establishment or maintenance of epithelial cell apical/basal polarity"/>
    <property type="evidence" value="ECO:0007669"/>
    <property type="project" value="TreeGrafter"/>
</dbReference>
<evidence type="ECO:0000313" key="9">
    <source>
        <dbReference type="Proteomes" id="UP000038040"/>
    </source>
</evidence>
<accession>A0A0N4UI01</accession>
<dbReference type="STRING" id="318479.A0A0N4UI01"/>
<dbReference type="PROSITE" id="PS00022">
    <property type="entry name" value="EGF_1"/>
    <property type="match status" value="1"/>
</dbReference>
<dbReference type="OrthoDB" id="5912267at2759"/>
<protein>
    <submittedName>
        <fullName evidence="11">EGF-like domain-containing protein</fullName>
    </submittedName>
</protein>